<dbReference type="FunCoup" id="A0A1Q3B1H0">
    <property type="interactions" value="460"/>
</dbReference>
<name>A0A1Q3B1H0_CEPFO</name>
<gene>
    <name evidence="3" type="ORF">CFOL_v3_05335</name>
</gene>
<reference evidence="4" key="1">
    <citation type="submission" date="2016-04" db="EMBL/GenBank/DDBJ databases">
        <title>Cephalotus genome sequencing.</title>
        <authorList>
            <person name="Fukushima K."/>
            <person name="Hasebe M."/>
            <person name="Fang X."/>
        </authorList>
    </citation>
    <scope>NUCLEOTIDE SEQUENCE [LARGE SCALE GENOMIC DNA]</scope>
    <source>
        <strain evidence="4">cv. St1</strain>
    </source>
</reference>
<keyword evidence="2" id="KW-0812">Transmembrane</keyword>
<keyword evidence="4" id="KW-1185">Reference proteome</keyword>
<evidence type="ECO:0000313" key="3">
    <source>
        <dbReference type="EMBL" id="GAV61809.1"/>
    </source>
</evidence>
<keyword evidence="2" id="KW-0472">Membrane</keyword>
<feature type="transmembrane region" description="Helical" evidence="2">
    <location>
        <begin position="12"/>
        <end position="29"/>
    </location>
</feature>
<evidence type="ECO:0000256" key="2">
    <source>
        <dbReference type="SAM" id="Phobius"/>
    </source>
</evidence>
<feature type="region of interest" description="Disordered" evidence="1">
    <location>
        <begin position="39"/>
        <end position="76"/>
    </location>
</feature>
<comment type="caution">
    <text evidence="3">The sequence shown here is derived from an EMBL/GenBank/DDBJ whole genome shotgun (WGS) entry which is preliminary data.</text>
</comment>
<protein>
    <submittedName>
        <fullName evidence="3">Uncharacterized protein</fullName>
    </submittedName>
</protein>
<dbReference type="InParanoid" id="A0A1Q3B1H0"/>
<dbReference type="AlphaFoldDB" id="A0A1Q3B1H0"/>
<feature type="compositionally biased region" description="Low complexity" evidence="1">
    <location>
        <begin position="43"/>
        <end position="63"/>
    </location>
</feature>
<dbReference type="EMBL" id="BDDD01000225">
    <property type="protein sequence ID" value="GAV61809.1"/>
    <property type="molecule type" value="Genomic_DNA"/>
</dbReference>
<accession>A0A1Q3B1H0</accession>
<dbReference type="Proteomes" id="UP000187406">
    <property type="component" value="Unassembled WGS sequence"/>
</dbReference>
<proteinExistence type="predicted"/>
<keyword evidence="2" id="KW-1133">Transmembrane helix</keyword>
<dbReference type="OrthoDB" id="736038at2759"/>
<sequence>MTPRKTSPGLKILWLWTLGTAAILVTNVVRTRLRDMDQLISTQQQQQQQQNSAVADSISADISPESDEGVIKEMKT</sequence>
<evidence type="ECO:0000313" key="4">
    <source>
        <dbReference type="Proteomes" id="UP000187406"/>
    </source>
</evidence>
<evidence type="ECO:0000256" key="1">
    <source>
        <dbReference type="SAM" id="MobiDB-lite"/>
    </source>
</evidence>
<organism evidence="3 4">
    <name type="scientific">Cephalotus follicularis</name>
    <name type="common">Albany pitcher plant</name>
    <dbReference type="NCBI Taxonomy" id="3775"/>
    <lineage>
        <taxon>Eukaryota</taxon>
        <taxon>Viridiplantae</taxon>
        <taxon>Streptophyta</taxon>
        <taxon>Embryophyta</taxon>
        <taxon>Tracheophyta</taxon>
        <taxon>Spermatophyta</taxon>
        <taxon>Magnoliopsida</taxon>
        <taxon>eudicotyledons</taxon>
        <taxon>Gunneridae</taxon>
        <taxon>Pentapetalae</taxon>
        <taxon>rosids</taxon>
        <taxon>fabids</taxon>
        <taxon>Oxalidales</taxon>
        <taxon>Cephalotaceae</taxon>
        <taxon>Cephalotus</taxon>
    </lineage>
</organism>